<dbReference type="InterPro" id="IPR019775">
    <property type="entry name" value="WD40_repeat_CS"/>
</dbReference>
<evidence type="ECO:0000256" key="4">
    <source>
        <dbReference type="SAM" id="Coils"/>
    </source>
</evidence>
<keyword evidence="2" id="KW-0677">Repeat</keyword>
<feature type="repeat" description="WD" evidence="3">
    <location>
        <begin position="365"/>
        <end position="407"/>
    </location>
</feature>
<reference evidence="7 8" key="1">
    <citation type="submission" date="2023-10" db="EMBL/GenBank/DDBJ databases">
        <authorList>
            <person name="Maclean D."/>
            <person name="Macfadyen A."/>
        </authorList>
    </citation>
    <scope>NUCLEOTIDE SEQUENCE [LARGE SCALE GENOMIC DNA]</scope>
</reference>
<feature type="coiled-coil region" evidence="4">
    <location>
        <begin position="43"/>
        <end position="227"/>
    </location>
</feature>
<dbReference type="PROSITE" id="PS50294">
    <property type="entry name" value="WD_REPEATS_REGION"/>
    <property type="match status" value="3"/>
</dbReference>
<dbReference type="PROSITE" id="PS50082">
    <property type="entry name" value="WD_REPEATS_2"/>
    <property type="match status" value="4"/>
</dbReference>
<sequence length="597" mass="64970">MAGDEGALADIAEDVLAKIQRRNKLSLGFKEVIEGYQRVLRQFKEQGVRNGQLEKEARELRAENATLQSQADKAKHSAESGEKAIAAEARNRELQEELTATYKKNSGLAEDLMAAQRRLQIVRESNEAQARELSDMAGKGKELRAKVKELTEALEKEQSANKLNTVEFQARLDEKEAAERKAGKAESEVADLSKRLVEMKMTEIERMNEANRMYDEVVKSARQIERAAAASAAGRFMGRFQSLPAGSVTNMMNGLVEKSRGHMSAIASIESLVPDSPQRTVSAHEGGAYALAFDRAGVKMASGGADKVVRLWDPDTGQQSGALHGMTETVTDLAWTCDAKFLLASGADQAVRMWDVSSGRVRHTLTGHTQKVVSIDCSPTDAYRAVSCGTDRCIKVWDLSRGFQVNTFLQPSSVNAVRLTMDGTMAVSGHFDGTLRFWDLRSAKLANEVTGLHTQQITSVSIGIRSGTVLTCGKDDLLKLTDWRSFQVERTLRAPSFHVGGVWCRACFGADERHAAAGSADGTLHVWSTEKQGQLVKALKPKGAQSVQACSWSPQGTPLVSCDKAGAVTFWVPSDGSSMSPQHSDVPGSPSHMRATR</sequence>
<dbReference type="InterPro" id="IPR020472">
    <property type="entry name" value="WD40_PAC1"/>
</dbReference>
<dbReference type="Gene3D" id="2.130.10.10">
    <property type="entry name" value="YVTN repeat-like/Quinoprotein amine dehydrogenase"/>
    <property type="match status" value="2"/>
</dbReference>
<dbReference type="Pfam" id="PF00400">
    <property type="entry name" value="WD40"/>
    <property type="match status" value="5"/>
</dbReference>
<dbReference type="PRINTS" id="PR00320">
    <property type="entry name" value="GPROTEINBRPT"/>
</dbReference>
<feature type="repeat" description="WD" evidence="3">
    <location>
        <begin position="281"/>
        <end position="322"/>
    </location>
</feature>
<evidence type="ECO:0000256" key="3">
    <source>
        <dbReference type="PROSITE-ProRule" id="PRU00221"/>
    </source>
</evidence>
<dbReference type="CDD" id="cd00200">
    <property type="entry name" value="WD40"/>
    <property type="match status" value="1"/>
</dbReference>
<evidence type="ECO:0000256" key="1">
    <source>
        <dbReference type="ARBA" id="ARBA00022574"/>
    </source>
</evidence>
<accession>A0AAV1IA60</accession>
<proteinExistence type="predicted"/>
<protein>
    <recommendedName>
        <fullName evidence="6">Autophagy-related protein 16 domain-containing protein</fullName>
    </recommendedName>
</protein>
<organism evidence="7 8">
    <name type="scientific">Coccomyxa viridis</name>
    <dbReference type="NCBI Taxonomy" id="1274662"/>
    <lineage>
        <taxon>Eukaryota</taxon>
        <taxon>Viridiplantae</taxon>
        <taxon>Chlorophyta</taxon>
        <taxon>core chlorophytes</taxon>
        <taxon>Trebouxiophyceae</taxon>
        <taxon>Trebouxiophyceae incertae sedis</taxon>
        <taxon>Coccomyxaceae</taxon>
        <taxon>Coccomyxa</taxon>
    </lineage>
</organism>
<dbReference type="SUPFAM" id="SSF50978">
    <property type="entry name" value="WD40 repeat-like"/>
    <property type="match status" value="1"/>
</dbReference>
<name>A0AAV1IA60_9CHLO</name>
<evidence type="ECO:0000313" key="8">
    <source>
        <dbReference type="Proteomes" id="UP001314263"/>
    </source>
</evidence>
<feature type="domain" description="Autophagy-related protein 16" evidence="6">
    <location>
        <begin position="15"/>
        <end position="208"/>
    </location>
</feature>
<feature type="repeat" description="WD" evidence="3">
    <location>
        <begin position="323"/>
        <end position="364"/>
    </location>
</feature>
<evidence type="ECO:0000259" key="6">
    <source>
        <dbReference type="Pfam" id="PF08614"/>
    </source>
</evidence>
<feature type="repeat" description="WD" evidence="3">
    <location>
        <begin position="407"/>
        <end position="448"/>
    </location>
</feature>
<dbReference type="EMBL" id="CAUYUE010000007">
    <property type="protein sequence ID" value="CAK0782915.1"/>
    <property type="molecule type" value="Genomic_DNA"/>
</dbReference>
<keyword evidence="4" id="KW-0175">Coiled coil</keyword>
<dbReference type="PROSITE" id="PS00678">
    <property type="entry name" value="WD_REPEATS_1"/>
    <property type="match status" value="3"/>
</dbReference>
<keyword evidence="1 3" id="KW-0853">WD repeat</keyword>
<evidence type="ECO:0000256" key="2">
    <source>
        <dbReference type="ARBA" id="ARBA00022737"/>
    </source>
</evidence>
<dbReference type="InterPro" id="IPR013923">
    <property type="entry name" value="Autophagy-rel_prot_16_dom"/>
</dbReference>
<dbReference type="InterPro" id="IPR001680">
    <property type="entry name" value="WD40_rpt"/>
</dbReference>
<dbReference type="PANTHER" id="PTHR19878">
    <property type="entry name" value="AUTOPHAGY PROTEIN 16-LIKE"/>
    <property type="match status" value="1"/>
</dbReference>
<feature type="region of interest" description="Disordered" evidence="5">
    <location>
        <begin position="573"/>
        <end position="597"/>
    </location>
</feature>
<dbReference type="Pfam" id="PF08614">
    <property type="entry name" value="ATG16"/>
    <property type="match status" value="1"/>
</dbReference>
<dbReference type="SMART" id="SM00320">
    <property type="entry name" value="WD40"/>
    <property type="match status" value="7"/>
</dbReference>
<gene>
    <name evidence="7" type="ORF">CVIRNUC_006110</name>
</gene>
<dbReference type="Proteomes" id="UP001314263">
    <property type="component" value="Unassembled WGS sequence"/>
</dbReference>
<dbReference type="GO" id="GO:0000045">
    <property type="term" value="P:autophagosome assembly"/>
    <property type="evidence" value="ECO:0007669"/>
    <property type="project" value="InterPro"/>
</dbReference>
<evidence type="ECO:0000256" key="5">
    <source>
        <dbReference type="SAM" id="MobiDB-lite"/>
    </source>
</evidence>
<comment type="caution">
    <text evidence="7">The sequence shown here is derived from an EMBL/GenBank/DDBJ whole genome shotgun (WGS) entry which is preliminary data.</text>
</comment>
<keyword evidence="8" id="KW-1185">Reference proteome</keyword>
<dbReference type="PANTHER" id="PTHR19878:SF8">
    <property type="entry name" value="AUTOPHAGY-RELATED 16, ISOFORM F"/>
    <property type="match status" value="1"/>
</dbReference>
<dbReference type="AlphaFoldDB" id="A0AAV1IA60"/>
<dbReference type="InterPro" id="IPR036322">
    <property type="entry name" value="WD40_repeat_dom_sf"/>
</dbReference>
<dbReference type="InterPro" id="IPR015943">
    <property type="entry name" value="WD40/YVTN_repeat-like_dom_sf"/>
</dbReference>
<dbReference type="InterPro" id="IPR045160">
    <property type="entry name" value="ATG16"/>
</dbReference>
<evidence type="ECO:0000313" key="7">
    <source>
        <dbReference type="EMBL" id="CAK0782915.1"/>
    </source>
</evidence>